<dbReference type="Proteomes" id="UP000008524">
    <property type="component" value="Chromosome 9"/>
</dbReference>
<proteinExistence type="predicted"/>
<keyword evidence="3" id="KW-1185">Reference proteome</keyword>
<dbReference type="EMBL" id="CM000207">
    <property type="protein sequence ID" value="EAN76531.1"/>
    <property type="molecule type" value="Genomic_DNA"/>
</dbReference>
<dbReference type="KEGG" id="tbr:Tb09.160.3130"/>
<reference evidence="2 3" key="2">
    <citation type="journal article" date="2005" name="Science">
        <title>The genome of the African trypanosome Trypanosoma brucei.</title>
        <authorList>
            <person name="Berriman M."/>
            <person name="Ghedin E."/>
            <person name="Hertz-Fowler C."/>
            <person name="Blandin G."/>
            <person name="Renauld H."/>
            <person name="Bartholomeu D.C."/>
            <person name="Lennard N.J."/>
            <person name="Caler E."/>
            <person name="Hamlin N.E."/>
            <person name="Haas B."/>
            <person name="Bohme U."/>
            <person name="Hannick L."/>
            <person name="Aslett M.A."/>
            <person name="Shallom J."/>
            <person name="Marcello L."/>
            <person name="Hou L."/>
            <person name="Wickstead B."/>
            <person name="Alsmark U.C."/>
            <person name="Arrowsmith C."/>
            <person name="Atkin R.J."/>
            <person name="Barron A.J."/>
            <person name="Bringaud F."/>
            <person name="Brooks K."/>
            <person name="Carrington M."/>
            <person name="Cherevach I."/>
            <person name="Chillingworth T.J."/>
            <person name="Churcher C."/>
            <person name="Clark L.N."/>
            <person name="Corton C.H."/>
            <person name="Cronin A."/>
            <person name="Davies R.M."/>
            <person name="Doggett J."/>
            <person name="Djikeng A."/>
            <person name="Feldblyum T."/>
            <person name="Field M.C."/>
            <person name="Fraser A."/>
            <person name="Goodhead I."/>
            <person name="Hance Z."/>
            <person name="Harper D."/>
            <person name="Harris B.R."/>
            <person name="Hauser H."/>
            <person name="Hostetler J."/>
            <person name="Ivens A."/>
            <person name="Jagels K."/>
            <person name="Johnson D."/>
            <person name="Johnson J."/>
            <person name="Jones K."/>
            <person name="Kerhornou A.X."/>
            <person name="Koo H."/>
            <person name="Larke N."/>
            <person name="Landfear S."/>
            <person name="Larkin C."/>
            <person name="Leech V."/>
            <person name="Line A."/>
            <person name="Lord A."/>
            <person name="Macleod A."/>
            <person name="Mooney P.J."/>
            <person name="Moule S."/>
            <person name="Martin D.M."/>
            <person name="Morgan G.W."/>
            <person name="Mungall K."/>
            <person name="Norbertczak H."/>
            <person name="Ormond D."/>
            <person name="Pai G."/>
            <person name="Peacock C.S."/>
            <person name="Peterson J."/>
            <person name="Quail M.A."/>
            <person name="Rabbinowitsch E."/>
            <person name="Rajandream M.A."/>
            <person name="Reitter C."/>
            <person name="Salzberg S.L."/>
            <person name="Sanders M."/>
            <person name="Schobel S."/>
            <person name="Sharp S."/>
            <person name="Simmonds M."/>
            <person name="Simpson A.J."/>
            <person name="Tallon L."/>
            <person name="Turner C.M."/>
            <person name="Tait A."/>
            <person name="Tivey A.R."/>
            <person name="Van Aken S."/>
            <person name="Walker D."/>
            <person name="Wanless D."/>
            <person name="Wang S."/>
            <person name="White B."/>
            <person name="White O."/>
            <person name="Whitehead S."/>
            <person name="Woodward J."/>
            <person name="Wortman J."/>
            <person name="Adams M.D."/>
            <person name="Embley T.M."/>
            <person name="Gull K."/>
            <person name="Ullu E."/>
            <person name="Barry J.D."/>
            <person name="Fairlamb A.H."/>
            <person name="Opperdoes F."/>
            <person name="Barrell B.G."/>
            <person name="Donelson J.E."/>
            <person name="Hall N."/>
            <person name="Fraser C.M."/>
            <person name="Melville S.E."/>
            <person name="El-Sayed N.M."/>
        </authorList>
    </citation>
    <scope>NUCLEOTIDE SEQUENCE [LARGE SCALE GENOMIC DNA]</scope>
    <source>
        <strain evidence="2 3">927/4 GUTat10.1</strain>
    </source>
</reference>
<protein>
    <submittedName>
        <fullName evidence="2">Uncharacterized protein</fullName>
    </submittedName>
</protein>
<sequence>MVTENSSLRTNAPPGSKKNKNKLRYAEGYVTTQ</sequence>
<evidence type="ECO:0000313" key="2">
    <source>
        <dbReference type="EMBL" id="EAN76531.1"/>
    </source>
</evidence>
<evidence type="ECO:0000256" key="1">
    <source>
        <dbReference type="SAM" id="MobiDB-lite"/>
    </source>
</evidence>
<accession>Q38F89</accession>
<reference evidence="2 3" key="1">
    <citation type="journal article" date="2005" name="Science">
        <title>Comparative genomics of trypanosomatid parasitic protozoa.</title>
        <authorList>
            <person name="El-Sayed N.M."/>
            <person name="Myler P.J."/>
            <person name="Blandin G."/>
            <person name="Berriman M."/>
            <person name="Crabtree J."/>
            <person name="Aggarwal G."/>
            <person name="Caler E."/>
            <person name="Renauld H."/>
            <person name="Worthey E.A."/>
            <person name="Hertz-Fowler C."/>
            <person name="Ghedin E."/>
            <person name="Peacock C."/>
            <person name="Bartholomeu D.C."/>
            <person name="Haas B.J."/>
            <person name="Tran A.N."/>
            <person name="Wortman J.R."/>
            <person name="Alsmark U.C."/>
            <person name="Angiuoli S."/>
            <person name="Anupama A."/>
            <person name="Badger J."/>
            <person name="Bringaud F."/>
            <person name="Cadag E."/>
            <person name="Carlton J.M."/>
            <person name="Cerqueira G.C."/>
            <person name="Creasy T."/>
            <person name="Delcher A.L."/>
            <person name="Djikeng A."/>
            <person name="Embley T.M."/>
            <person name="Hauser C."/>
            <person name="Ivens A.C."/>
            <person name="Kummerfeld S.K."/>
            <person name="Pereira-Leal J.B."/>
            <person name="Nilsson D."/>
            <person name="Peterson J."/>
            <person name="Salzberg S.L."/>
            <person name="Shallom J."/>
            <person name="Silva J.C."/>
            <person name="Sundaram J."/>
            <person name="Westenberger S."/>
            <person name="White O."/>
            <person name="Melville S.E."/>
            <person name="Donelson J.E."/>
            <person name="Andersson B."/>
            <person name="Stuart K.D."/>
            <person name="Hall N."/>
        </authorList>
    </citation>
    <scope>NUCLEOTIDE SEQUENCE [LARGE SCALE GENOMIC DNA]</scope>
    <source>
        <strain evidence="2 3">927/4 GUTat10.1</strain>
    </source>
</reference>
<dbReference type="InParanoid" id="Q38F89"/>
<dbReference type="GeneID" id="3660402"/>
<evidence type="ECO:0000313" key="3">
    <source>
        <dbReference type="Proteomes" id="UP000008524"/>
    </source>
</evidence>
<dbReference type="AlphaFoldDB" id="Q38F89"/>
<dbReference type="RefSeq" id="XP_024498431.1">
    <property type="nucleotide sequence ID" value="XM_024642644.1"/>
</dbReference>
<name>Q38F89_TRYB2</name>
<feature type="compositionally biased region" description="Polar residues" evidence="1">
    <location>
        <begin position="1"/>
        <end position="10"/>
    </location>
</feature>
<feature type="region of interest" description="Disordered" evidence="1">
    <location>
        <begin position="1"/>
        <end position="33"/>
    </location>
</feature>
<organism evidence="2 3">
    <name type="scientific">Trypanosoma brucei brucei (strain 927/4 GUTat10.1)</name>
    <dbReference type="NCBI Taxonomy" id="185431"/>
    <lineage>
        <taxon>Eukaryota</taxon>
        <taxon>Discoba</taxon>
        <taxon>Euglenozoa</taxon>
        <taxon>Kinetoplastea</taxon>
        <taxon>Metakinetoplastina</taxon>
        <taxon>Trypanosomatida</taxon>
        <taxon>Trypanosomatidae</taxon>
        <taxon>Trypanosoma</taxon>
    </lineage>
</organism>
<gene>
    <name evidence="2" type="ORF">Tb09.160.3130</name>
</gene>
<dbReference type="PaxDb" id="5691-EAN76531"/>